<feature type="transmembrane region" description="Helical" evidence="4">
    <location>
        <begin position="260"/>
        <end position="284"/>
    </location>
</feature>
<gene>
    <name evidence="5" type="ORF">B193_1149</name>
</gene>
<dbReference type="Gene3D" id="1.25.40.10">
    <property type="entry name" value="Tetratricopeptide repeat domain"/>
    <property type="match status" value="2"/>
</dbReference>
<feature type="transmembrane region" description="Helical" evidence="4">
    <location>
        <begin position="328"/>
        <end position="347"/>
    </location>
</feature>
<evidence type="ECO:0000256" key="2">
    <source>
        <dbReference type="ARBA" id="ARBA00022803"/>
    </source>
</evidence>
<keyword evidence="4" id="KW-0472">Membrane</keyword>
<dbReference type="Proteomes" id="UP000006272">
    <property type="component" value="Unassembled WGS sequence"/>
</dbReference>
<feature type="transmembrane region" description="Helical" evidence="4">
    <location>
        <begin position="304"/>
        <end position="321"/>
    </location>
</feature>
<organism evidence="5 6">
    <name type="scientific">Solidesulfovibrio magneticus str. Maddingley MBC34</name>
    <dbReference type="NCBI Taxonomy" id="1206767"/>
    <lineage>
        <taxon>Bacteria</taxon>
        <taxon>Pseudomonadati</taxon>
        <taxon>Thermodesulfobacteriota</taxon>
        <taxon>Desulfovibrionia</taxon>
        <taxon>Desulfovibrionales</taxon>
        <taxon>Desulfovibrionaceae</taxon>
        <taxon>Solidesulfovibrio</taxon>
    </lineage>
</organism>
<dbReference type="AlphaFoldDB" id="K6GT94"/>
<feature type="transmembrane region" description="Helical" evidence="4">
    <location>
        <begin position="126"/>
        <end position="145"/>
    </location>
</feature>
<protein>
    <submittedName>
        <fullName evidence="5">Uncharacterized protein</fullName>
    </submittedName>
</protein>
<evidence type="ECO:0000313" key="6">
    <source>
        <dbReference type="Proteomes" id="UP000006272"/>
    </source>
</evidence>
<dbReference type="PANTHER" id="PTHR44227">
    <property type="match status" value="1"/>
</dbReference>
<proteinExistence type="predicted"/>
<feature type="transmembrane region" description="Helical" evidence="4">
    <location>
        <begin position="151"/>
        <end position="167"/>
    </location>
</feature>
<feature type="transmembrane region" description="Helical" evidence="4">
    <location>
        <begin position="359"/>
        <end position="376"/>
    </location>
</feature>
<keyword evidence="4" id="KW-1133">Transmembrane helix</keyword>
<feature type="transmembrane region" description="Helical" evidence="4">
    <location>
        <begin position="237"/>
        <end position="253"/>
    </location>
</feature>
<feature type="transmembrane region" description="Helical" evidence="4">
    <location>
        <begin position="179"/>
        <end position="203"/>
    </location>
</feature>
<keyword evidence="2 3" id="KW-0802">TPR repeat</keyword>
<dbReference type="InterPro" id="IPR052346">
    <property type="entry name" value="O-mannosyl-transferase_TMTC"/>
</dbReference>
<name>K6GT94_9BACT</name>
<feature type="transmembrane region" description="Helical" evidence="4">
    <location>
        <begin position="94"/>
        <end position="114"/>
    </location>
</feature>
<dbReference type="SUPFAM" id="SSF48452">
    <property type="entry name" value="TPR-like"/>
    <property type="match status" value="2"/>
</dbReference>
<dbReference type="PATRIC" id="fig|1206767.3.peg.1118"/>
<dbReference type="InterPro" id="IPR011990">
    <property type="entry name" value="TPR-like_helical_dom_sf"/>
</dbReference>
<dbReference type="EMBL" id="ALAO01000092">
    <property type="protein sequence ID" value="EKO40130.1"/>
    <property type="molecule type" value="Genomic_DNA"/>
</dbReference>
<evidence type="ECO:0000256" key="1">
    <source>
        <dbReference type="ARBA" id="ARBA00022737"/>
    </source>
</evidence>
<feature type="repeat" description="TPR" evidence="3">
    <location>
        <begin position="569"/>
        <end position="602"/>
    </location>
</feature>
<keyword evidence="4" id="KW-0812">Transmembrane</keyword>
<evidence type="ECO:0000256" key="4">
    <source>
        <dbReference type="SAM" id="Phobius"/>
    </source>
</evidence>
<dbReference type="InterPro" id="IPR019734">
    <property type="entry name" value="TPR_rpt"/>
</dbReference>
<comment type="caution">
    <text evidence="5">The sequence shown here is derived from an EMBL/GenBank/DDBJ whole genome shotgun (WGS) entry which is preliminary data.</text>
</comment>
<reference evidence="5 6" key="1">
    <citation type="submission" date="2012-07" db="EMBL/GenBank/DDBJ databases">
        <title>Draft genome sequence of Desulfovibrio magneticus str. Maddingley MBC34 obtained from a metagenomic sequence of a methanogenic enrichment isolated from coal-seam formation water in Victoria, Australia.</title>
        <authorList>
            <person name="Greenfield P."/>
            <person name="Hendry P."/>
            <person name="Li D."/>
            <person name="Rosewarne C.P."/>
            <person name="Tran-Dinh N."/>
            <person name="Elbourne L.D.H."/>
            <person name="Paulsen I.T."/>
            <person name="Midgley D.J."/>
        </authorList>
    </citation>
    <scope>NUCLEOTIDE SEQUENCE [LARGE SCALE GENOMIC DNA]</scope>
    <source>
        <strain evidence="6">Maddingley MBC34</strain>
    </source>
</reference>
<dbReference type="PROSITE" id="PS50005">
    <property type="entry name" value="TPR"/>
    <property type="match status" value="1"/>
</dbReference>
<evidence type="ECO:0000256" key="3">
    <source>
        <dbReference type="PROSITE-ProRule" id="PRU00339"/>
    </source>
</evidence>
<feature type="transmembrane region" description="Helical" evidence="4">
    <location>
        <begin position="388"/>
        <end position="409"/>
    </location>
</feature>
<feature type="transmembrane region" description="Helical" evidence="4">
    <location>
        <begin position="16"/>
        <end position="41"/>
    </location>
</feature>
<evidence type="ECO:0000313" key="5">
    <source>
        <dbReference type="EMBL" id="EKO40130.1"/>
    </source>
</evidence>
<keyword evidence="1" id="KW-0677">Repeat</keyword>
<dbReference type="PANTHER" id="PTHR44227:SF3">
    <property type="entry name" value="PROTEIN O-MANNOSYL-TRANSFERASE TMTC4"/>
    <property type="match status" value="1"/>
</dbReference>
<sequence>MQIEKNPLWRIGKHPLFWGCLLLTAVTVLNNWPMAAFGFAWDDYGYVVKNYPIQDPVSLKSLLWCLTAFAEANWHPMTWLALHLQFQLFGLNSGGYHVTNLLLHIANTLLLYALLYRTTRAVGKSLFVAAIFSVHPLHIESVAWISEIKDVLSTFFFLLMLHAYVGYAKHPGLWRYGLVGVLLALGLASKPMLVTAPFVMLLLDYWPLGRWTGGPEAVLPHTAAPRFSARRLILEKLPFLAMVGVVCILTFLAQREGGAVIGLSAVPILMRLSNVANSYVMYVWRTFWPWPLSFFYPYEQIPTWRLIICVVTLTALSFLTWKIRRIKPYLLFGWLWFLGTLVPVIGIVQVGSQSMADRYMYLPSIGLIICITWLLADIRKKLRLSLLLPTTLSVAVLLASMCISLDYLLNWRSDEDLYAYGIKVNEDNYIAHNNFAIILTQRNKRQEAKSHFNRNIKLAPNASGGRSSLAALSLGEGDPAQALEHILPDLTLNPSNSLTFMTLGLIFDQVRDDAMAEQFFKLALQRNPPRPQVPAALAALLIRQRRYDEALDLINEQAPRLHDREPIKAILMWCTGLAYLHKGLAEQSHEAFREALRLQPTIPNGYHGLARLAFSQQNPQAAIDDLKIALRTLPNDPTARALLGKAYEQQGHNGKAYVQLRRALDSRQGKMDENDAADAHLGLSRLSRLFGQEAQADQHAARAHDYRTVLRPNGMPALRQHLMAAHVASPRAE</sequence>
<accession>K6GT94</accession>
<dbReference type="Pfam" id="PF13432">
    <property type="entry name" value="TPR_16"/>
    <property type="match status" value="2"/>
</dbReference>
<dbReference type="SMART" id="SM00028">
    <property type="entry name" value="TPR"/>
    <property type="match status" value="6"/>
</dbReference>